<organism evidence="2 3">
    <name type="scientific">Cephalotrichum gorgonifer</name>
    <dbReference type="NCBI Taxonomy" id="2041049"/>
    <lineage>
        <taxon>Eukaryota</taxon>
        <taxon>Fungi</taxon>
        <taxon>Dikarya</taxon>
        <taxon>Ascomycota</taxon>
        <taxon>Pezizomycotina</taxon>
        <taxon>Sordariomycetes</taxon>
        <taxon>Hypocreomycetidae</taxon>
        <taxon>Microascales</taxon>
        <taxon>Microascaceae</taxon>
        <taxon>Cephalotrichum</taxon>
    </lineage>
</organism>
<keyword evidence="3" id="KW-1185">Reference proteome</keyword>
<reference evidence="2" key="1">
    <citation type="submission" date="2018-03" db="EMBL/GenBank/DDBJ databases">
        <authorList>
            <person name="Guldener U."/>
        </authorList>
    </citation>
    <scope>NUCLEOTIDE SEQUENCE</scope>
</reference>
<gene>
    <name evidence="2" type="ORF">DNG_09751</name>
</gene>
<keyword evidence="1" id="KW-0732">Signal</keyword>
<comment type="caution">
    <text evidence="2">The sequence shown here is derived from an EMBL/GenBank/DDBJ whole genome shotgun (WGS) entry which is preliminary data.</text>
</comment>
<protein>
    <submittedName>
        <fullName evidence="2">Uncharacterized protein</fullName>
    </submittedName>
</protein>
<evidence type="ECO:0000313" key="2">
    <source>
        <dbReference type="EMBL" id="SPO07057.1"/>
    </source>
</evidence>
<feature type="signal peptide" evidence="1">
    <location>
        <begin position="1"/>
        <end position="19"/>
    </location>
</feature>
<accession>A0AAE8N6F9</accession>
<evidence type="ECO:0000256" key="1">
    <source>
        <dbReference type="SAM" id="SignalP"/>
    </source>
</evidence>
<name>A0AAE8N6F9_9PEZI</name>
<dbReference type="EMBL" id="ONZQ02000018">
    <property type="protein sequence ID" value="SPO07057.1"/>
    <property type="molecule type" value="Genomic_DNA"/>
</dbReference>
<dbReference type="AlphaFoldDB" id="A0AAE8N6F9"/>
<sequence length="364" mass="40483">MHIFSLLLVAAQAVVLIDAAPDPPGSIKWTLHRSCYRNQDNTADDNEMADAMVSTMATVMAWASRGAEMLDSSLNPLSIKGRTTKRAMESLIDIGDYKTQAEDIRNRFRQIATLEGPIGKGDSGTARYDGSTAWTDLGGNNQHYWDFLLVCRPDLGTTQTIDGLQTVPFDNIRQYRLFPNAPLQQIANEGNGADGQWMALTGGRIQAVTQRDLTNPPQGDRGRIPQTINFHPLWLKYLREKKFEGWSAGKFTQVTATNALEAFRVQSDLKNQGKGPGEPKVDIRPIDSLLDASLVRNLFHELFHLDAFGGMLDQNTGAYGWVNNINDKNHQNPDFFAIVAAIIELLFRDGDQYKVTAEGEVKKK</sequence>
<proteinExistence type="predicted"/>
<evidence type="ECO:0000313" key="3">
    <source>
        <dbReference type="Proteomes" id="UP001187682"/>
    </source>
</evidence>
<feature type="chain" id="PRO_5042005857" evidence="1">
    <location>
        <begin position="20"/>
        <end position="364"/>
    </location>
</feature>
<dbReference type="Proteomes" id="UP001187682">
    <property type="component" value="Unassembled WGS sequence"/>
</dbReference>